<gene>
    <name evidence="1" type="ORF">Ctob_011391</name>
</gene>
<dbReference type="AlphaFoldDB" id="A0A0M0K995"/>
<proteinExistence type="predicted"/>
<dbReference type="Proteomes" id="UP000037460">
    <property type="component" value="Unassembled WGS sequence"/>
</dbReference>
<organism evidence="1 2">
    <name type="scientific">Chrysochromulina tobinii</name>
    <dbReference type="NCBI Taxonomy" id="1460289"/>
    <lineage>
        <taxon>Eukaryota</taxon>
        <taxon>Haptista</taxon>
        <taxon>Haptophyta</taxon>
        <taxon>Prymnesiophyceae</taxon>
        <taxon>Prymnesiales</taxon>
        <taxon>Chrysochromulinaceae</taxon>
        <taxon>Chrysochromulina</taxon>
    </lineage>
</organism>
<protein>
    <submittedName>
        <fullName evidence="1">Uncharacterized protein</fullName>
    </submittedName>
</protein>
<accession>A0A0M0K995</accession>
<evidence type="ECO:0000313" key="2">
    <source>
        <dbReference type="Proteomes" id="UP000037460"/>
    </source>
</evidence>
<comment type="caution">
    <text evidence="1">The sequence shown here is derived from an EMBL/GenBank/DDBJ whole genome shotgun (WGS) entry which is preliminary data.</text>
</comment>
<dbReference type="EMBL" id="JWZX01000894">
    <property type="protein sequence ID" value="KOO35379.1"/>
    <property type="molecule type" value="Genomic_DNA"/>
</dbReference>
<reference evidence="2" key="1">
    <citation type="journal article" date="2015" name="PLoS Genet.">
        <title>Genome Sequence and Transcriptome Analyses of Chrysochromulina tobin: Metabolic Tools for Enhanced Algal Fitness in the Prominent Order Prymnesiales (Haptophyceae).</title>
        <authorList>
            <person name="Hovde B.T."/>
            <person name="Deodato C.R."/>
            <person name="Hunsperger H.M."/>
            <person name="Ryken S.A."/>
            <person name="Yost W."/>
            <person name="Jha R.K."/>
            <person name="Patterson J."/>
            <person name="Monnat R.J. Jr."/>
            <person name="Barlow S.B."/>
            <person name="Starkenburg S.R."/>
            <person name="Cattolico R.A."/>
        </authorList>
    </citation>
    <scope>NUCLEOTIDE SEQUENCE</scope>
    <source>
        <strain evidence="2">CCMP291</strain>
    </source>
</reference>
<evidence type="ECO:0000313" key="1">
    <source>
        <dbReference type="EMBL" id="KOO35379.1"/>
    </source>
</evidence>
<name>A0A0M0K995_9EUKA</name>
<keyword evidence="2" id="KW-1185">Reference proteome</keyword>
<sequence>MAREPGRHKGSGHRVPKVARAVEQVVVRDLPIDRPVNESSLWIDDMCS</sequence>